<comment type="similarity">
    <text evidence="11">Belongs to the Thz kinase family.</text>
</comment>
<dbReference type="GO" id="GO:0005524">
    <property type="term" value="F:ATP binding"/>
    <property type="evidence" value="ECO:0007669"/>
    <property type="project" value="UniProtKB-UniRule"/>
</dbReference>
<evidence type="ECO:0000313" key="13">
    <source>
        <dbReference type="Proteomes" id="UP000434639"/>
    </source>
</evidence>
<comment type="function">
    <text evidence="11">Catalyzes the phosphorylation of the hydroxyl group of 4-methyl-5-beta-hydroxyethylthiazole (THZ).</text>
</comment>
<dbReference type="InterPro" id="IPR000417">
    <property type="entry name" value="Hyethyz_kinase"/>
</dbReference>
<evidence type="ECO:0000256" key="8">
    <source>
        <dbReference type="ARBA" id="ARBA00022840"/>
    </source>
</evidence>
<keyword evidence="10 11" id="KW-0784">Thiamine biosynthesis</keyword>
<feature type="binding site" evidence="11">
    <location>
        <position position="196"/>
    </location>
    <ligand>
        <name>substrate</name>
    </ligand>
</feature>
<dbReference type="SUPFAM" id="SSF53613">
    <property type="entry name" value="Ribokinase-like"/>
    <property type="match status" value="1"/>
</dbReference>
<dbReference type="GO" id="GO:0009228">
    <property type="term" value="P:thiamine biosynthetic process"/>
    <property type="evidence" value="ECO:0007669"/>
    <property type="project" value="UniProtKB-KW"/>
</dbReference>
<dbReference type="CDD" id="cd01170">
    <property type="entry name" value="THZ_kinase"/>
    <property type="match status" value="1"/>
</dbReference>
<dbReference type="GO" id="GO:0004417">
    <property type="term" value="F:hydroxyethylthiazole kinase activity"/>
    <property type="evidence" value="ECO:0007669"/>
    <property type="project" value="UniProtKB-UniRule"/>
</dbReference>
<keyword evidence="7 11" id="KW-0418">Kinase</keyword>
<name>A0A7X2S618_9BACI</name>
<proteinExistence type="inferred from homology"/>
<dbReference type="GO" id="GO:0005829">
    <property type="term" value="C:cytosol"/>
    <property type="evidence" value="ECO:0007669"/>
    <property type="project" value="TreeGrafter"/>
</dbReference>
<comment type="cofactor">
    <cofactor evidence="2 11">
        <name>Mg(2+)</name>
        <dbReference type="ChEBI" id="CHEBI:18420"/>
    </cofactor>
</comment>
<dbReference type="PIRSF" id="PIRSF000513">
    <property type="entry name" value="Thz_kinase"/>
    <property type="match status" value="1"/>
</dbReference>
<dbReference type="GO" id="GO:0008972">
    <property type="term" value="F:phosphomethylpyrimidine kinase activity"/>
    <property type="evidence" value="ECO:0007669"/>
    <property type="project" value="TreeGrafter"/>
</dbReference>
<keyword evidence="4 11" id="KW-0808">Transferase</keyword>
<keyword evidence="8 11" id="KW-0067">ATP-binding</keyword>
<evidence type="ECO:0000256" key="6">
    <source>
        <dbReference type="ARBA" id="ARBA00022741"/>
    </source>
</evidence>
<evidence type="ECO:0000256" key="11">
    <source>
        <dbReference type="HAMAP-Rule" id="MF_00228"/>
    </source>
</evidence>
<keyword evidence="5 11" id="KW-0479">Metal-binding</keyword>
<dbReference type="AlphaFoldDB" id="A0A7X2S618"/>
<dbReference type="PANTHER" id="PTHR20858">
    <property type="entry name" value="PHOSPHOMETHYLPYRIMIDINE KINASE"/>
    <property type="match status" value="1"/>
</dbReference>
<dbReference type="HAMAP" id="MF_00228">
    <property type="entry name" value="Thz_kinase"/>
    <property type="match status" value="1"/>
</dbReference>
<reference evidence="12 13" key="1">
    <citation type="journal article" date="2017" name="Int. J. Syst. Evol. Microbiol.">
        <title>Bacillus mangrovi sp. nov., isolated from a sediment sample from a mangrove forest.</title>
        <authorList>
            <person name="Gupta V."/>
            <person name="Singh P.K."/>
            <person name="Korpole S."/>
            <person name="Tanuku N.R.S."/>
            <person name="Pinnaka A.K."/>
        </authorList>
    </citation>
    <scope>NUCLEOTIDE SEQUENCE [LARGE SCALE GENOMIC DNA]</scope>
    <source>
        <strain evidence="12 13">KCTC 33872</strain>
    </source>
</reference>
<dbReference type="OrthoDB" id="9778146at2"/>
<evidence type="ECO:0000256" key="4">
    <source>
        <dbReference type="ARBA" id="ARBA00022679"/>
    </source>
</evidence>
<comment type="pathway">
    <text evidence="3 11">Cofactor biosynthesis; thiamine diphosphate biosynthesis; 4-methyl-5-(2-phosphoethyl)-thiazole from 5-(2-hydroxyethyl)-4-methylthiazole: step 1/1.</text>
</comment>
<dbReference type="PRINTS" id="PR01099">
    <property type="entry name" value="HYETHTZKNASE"/>
</dbReference>
<feature type="binding site" evidence="11">
    <location>
        <position position="169"/>
    </location>
    <ligand>
        <name>ATP</name>
        <dbReference type="ChEBI" id="CHEBI:30616"/>
    </ligand>
</feature>
<dbReference type="NCBIfam" id="NF006830">
    <property type="entry name" value="PRK09355.1"/>
    <property type="match status" value="1"/>
</dbReference>
<organism evidence="12 13">
    <name type="scientific">Metabacillus mangrovi</name>
    <dbReference type="NCBI Taxonomy" id="1491830"/>
    <lineage>
        <taxon>Bacteria</taxon>
        <taxon>Bacillati</taxon>
        <taxon>Bacillota</taxon>
        <taxon>Bacilli</taxon>
        <taxon>Bacillales</taxon>
        <taxon>Bacillaceae</taxon>
        <taxon>Metabacillus</taxon>
    </lineage>
</organism>
<dbReference type="GO" id="GO:0009229">
    <property type="term" value="P:thiamine diphosphate biosynthetic process"/>
    <property type="evidence" value="ECO:0007669"/>
    <property type="project" value="UniProtKB-UniRule"/>
</dbReference>
<dbReference type="PANTHER" id="PTHR20858:SF17">
    <property type="entry name" value="HYDROXYMETHYLPYRIMIDINE_PHOSPHOMETHYLPYRIMIDINE KINASE THI20-RELATED"/>
    <property type="match status" value="1"/>
</dbReference>
<feature type="binding site" evidence="11">
    <location>
        <position position="47"/>
    </location>
    <ligand>
        <name>substrate</name>
    </ligand>
</feature>
<feature type="binding site" evidence="11">
    <location>
        <position position="123"/>
    </location>
    <ligand>
        <name>ATP</name>
        <dbReference type="ChEBI" id="CHEBI:30616"/>
    </ligand>
</feature>
<dbReference type="EMBL" id="WMIB01000013">
    <property type="protein sequence ID" value="MTH54333.1"/>
    <property type="molecule type" value="Genomic_DNA"/>
</dbReference>
<evidence type="ECO:0000313" key="12">
    <source>
        <dbReference type="EMBL" id="MTH54333.1"/>
    </source>
</evidence>
<dbReference type="Gene3D" id="3.40.1190.20">
    <property type="match status" value="1"/>
</dbReference>
<evidence type="ECO:0000256" key="5">
    <source>
        <dbReference type="ARBA" id="ARBA00022723"/>
    </source>
</evidence>
<dbReference type="UniPathway" id="UPA00060">
    <property type="reaction ID" value="UER00139"/>
</dbReference>
<evidence type="ECO:0000256" key="7">
    <source>
        <dbReference type="ARBA" id="ARBA00022777"/>
    </source>
</evidence>
<dbReference type="NCBIfam" id="TIGR00694">
    <property type="entry name" value="thiM"/>
    <property type="match status" value="1"/>
</dbReference>
<evidence type="ECO:0000256" key="2">
    <source>
        <dbReference type="ARBA" id="ARBA00001946"/>
    </source>
</evidence>
<gene>
    <name evidence="11 12" type="primary">thiM</name>
    <name evidence="12" type="ORF">GKZ89_13055</name>
</gene>
<accession>A0A7X2S618</accession>
<comment type="caution">
    <text evidence="12">The sequence shown here is derived from an EMBL/GenBank/DDBJ whole genome shotgun (WGS) entry which is preliminary data.</text>
</comment>
<evidence type="ECO:0000256" key="3">
    <source>
        <dbReference type="ARBA" id="ARBA00004868"/>
    </source>
</evidence>
<evidence type="ECO:0000256" key="9">
    <source>
        <dbReference type="ARBA" id="ARBA00022842"/>
    </source>
</evidence>
<keyword evidence="6 11" id="KW-0547">Nucleotide-binding</keyword>
<dbReference type="GO" id="GO:0000287">
    <property type="term" value="F:magnesium ion binding"/>
    <property type="evidence" value="ECO:0007669"/>
    <property type="project" value="UniProtKB-UniRule"/>
</dbReference>
<dbReference type="Pfam" id="PF02110">
    <property type="entry name" value="HK"/>
    <property type="match status" value="1"/>
</dbReference>
<keyword evidence="13" id="KW-1185">Reference proteome</keyword>
<dbReference type="InterPro" id="IPR029056">
    <property type="entry name" value="Ribokinase-like"/>
</dbReference>
<dbReference type="GO" id="GO:0008902">
    <property type="term" value="F:hydroxymethylpyrimidine kinase activity"/>
    <property type="evidence" value="ECO:0007669"/>
    <property type="project" value="TreeGrafter"/>
</dbReference>
<evidence type="ECO:0000256" key="1">
    <source>
        <dbReference type="ARBA" id="ARBA00001771"/>
    </source>
</evidence>
<keyword evidence="9 11" id="KW-0460">Magnesium</keyword>
<dbReference type="Proteomes" id="UP000434639">
    <property type="component" value="Unassembled WGS sequence"/>
</dbReference>
<dbReference type="EC" id="2.7.1.50" evidence="11"/>
<evidence type="ECO:0000256" key="10">
    <source>
        <dbReference type="ARBA" id="ARBA00022977"/>
    </source>
</evidence>
<comment type="catalytic activity">
    <reaction evidence="1 11">
        <text>5-(2-hydroxyethyl)-4-methylthiazole + ATP = 4-methyl-5-(2-phosphooxyethyl)-thiazole + ADP + H(+)</text>
        <dbReference type="Rhea" id="RHEA:24212"/>
        <dbReference type="ChEBI" id="CHEBI:15378"/>
        <dbReference type="ChEBI" id="CHEBI:17957"/>
        <dbReference type="ChEBI" id="CHEBI:30616"/>
        <dbReference type="ChEBI" id="CHEBI:58296"/>
        <dbReference type="ChEBI" id="CHEBI:456216"/>
        <dbReference type="EC" id="2.7.1.50"/>
    </reaction>
</comment>
<protein>
    <recommendedName>
        <fullName evidence="11">Hydroxyethylthiazole kinase</fullName>
        <ecNumber evidence="11">2.7.1.50</ecNumber>
    </recommendedName>
    <alternativeName>
        <fullName evidence="11">4-methyl-5-beta-hydroxyethylthiazole kinase</fullName>
        <shortName evidence="11">TH kinase</shortName>
        <shortName evidence="11">Thz kinase</shortName>
    </alternativeName>
</protein>
<sequence>MKMNAVEAGLLLNKVREVNPLVHNITNYVVTNFTANGLLALGASPVMADSRAEVEEMAAIAGALVLNIGTLNERTAEAMVLAGKAANRNGIPVVLDPVAAGVTKLRSLTAQRILKEVNVSVIRGNAAEIASLIGESAESKGVDAGASKGNVKDLAVRAARKLDAIIAVTGATDYITDGREVVSVDNGDPILTKVTGTGCLLSSSVAAFLAIEKNMLHAASAALAVYGTAAELAAADTLGKGPGSFQIEFINRLSTVTAQDLAERARFEKGGL</sequence>